<evidence type="ECO:0000313" key="3">
    <source>
        <dbReference type="Proteomes" id="UP001148932"/>
    </source>
</evidence>
<dbReference type="Proteomes" id="UP001148932">
    <property type="component" value="Unassembled WGS sequence"/>
</dbReference>
<comment type="caution">
    <text evidence="2">The sequence shown here is derived from an EMBL/GenBank/DDBJ whole genome shotgun (WGS) entry which is preliminary data.</text>
</comment>
<reference evidence="2" key="1">
    <citation type="submission" date="2022-10" db="EMBL/GenBank/DDBJ databases">
        <title>Description of microaerobic benzene degrading bacteria.</title>
        <authorList>
            <person name="Bedics A."/>
            <person name="Tancsics A."/>
            <person name="Banerjee S."/>
        </authorList>
    </citation>
    <scope>NUCLEOTIDE SEQUENCE</scope>
    <source>
        <strain evidence="2">D2M1</strain>
    </source>
</reference>
<organism evidence="2 3">
    <name type="scientific">Acidovorax benzenivorans</name>
    <dbReference type="NCBI Taxonomy" id="2987520"/>
    <lineage>
        <taxon>Bacteria</taxon>
        <taxon>Pseudomonadati</taxon>
        <taxon>Pseudomonadota</taxon>
        <taxon>Betaproteobacteria</taxon>
        <taxon>Burkholderiales</taxon>
        <taxon>Comamonadaceae</taxon>
        <taxon>Acidovorax</taxon>
    </lineage>
</organism>
<protein>
    <submittedName>
        <fullName evidence="2">Uncharacterized protein</fullName>
    </submittedName>
</protein>
<evidence type="ECO:0000256" key="1">
    <source>
        <dbReference type="SAM" id="MobiDB-lite"/>
    </source>
</evidence>
<accession>A0ABT5RRZ8</accession>
<feature type="compositionally biased region" description="Polar residues" evidence="1">
    <location>
        <begin position="255"/>
        <end position="266"/>
    </location>
</feature>
<feature type="region of interest" description="Disordered" evidence="1">
    <location>
        <begin position="1"/>
        <end position="24"/>
    </location>
</feature>
<gene>
    <name evidence="2" type="ORF">OIN59_03450</name>
</gene>
<feature type="compositionally biased region" description="Basic and acidic residues" evidence="1">
    <location>
        <begin position="243"/>
        <end position="254"/>
    </location>
</feature>
<name>A0ABT5RRZ8_9BURK</name>
<feature type="region of interest" description="Disordered" evidence="1">
    <location>
        <begin position="243"/>
        <end position="266"/>
    </location>
</feature>
<dbReference type="RefSeq" id="WP_270174433.1">
    <property type="nucleotide sequence ID" value="NZ_JAPCKI010000002.1"/>
</dbReference>
<keyword evidence="3" id="KW-1185">Reference proteome</keyword>
<sequence>MHSNRKSSLRIPQKKLRKPSSLRATPKNKKWWRFGLSEGALTKTKLFVGVLVTLVALVTGLLTLLKVHASDEETFKRYADRIVAWHYKTELWHGYFSNFFEGIVNLEEMNLSNDSSMTLALQASGNTIDGGMSEKRLCGIFPPKDFKLVRGTISHFGNSAEIQIYEFVQGHTKVYAEFKLHHDGLVLEITPKWNSRWFGRDTIRLIQHPESTIDTGFKEMEGTCKEEHARFREMLRESYERLVEEGALKQRTPPDETSSGASAPHQ</sequence>
<dbReference type="EMBL" id="JAPCKI010000002">
    <property type="protein sequence ID" value="MDD2176474.1"/>
    <property type="molecule type" value="Genomic_DNA"/>
</dbReference>
<proteinExistence type="predicted"/>
<evidence type="ECO:0000313" key="2">
    <source>
        <dbReference type="EMBL" id="MDD2176474.1"/>
    </source>
</evidence>